<evidence type="ECO:0000259" key="2">
    <source>
        <dbReference type="Pfam" id="PF05170"/>
    </source>
</evidence>
<dbReference type="EMBL" id="QYUN01000003">
    <property type="protein sequence ID" value="RJF96968.1"/>
    <property type="molecule type" value="Genomic_DNA"/>
</dbReference>
<dbReference type="InterPro" id="IPR007844">
    <property type="entry name" value="AsmA"/>
</dbReference>
<evidence type="ECO:0000313" key="3">
    <source>
        <dbReference type="EMBL" id="RJF96968.1"/>
    </source>
</evidence>
<accession>A0A418WWE0</accession>
<feature type="domain" description="AsmA" evidence="2">
    <location>
        <begin position="1"/>
        <end position="550"/>
    </location>
</feature>
<evidence type="ECO:0000313" key="4">
    <source>
        <dbReference type="Proteomes" id="UP000285190"/>
    </source>
</evidence>
<dbReference type="RefSeq" id="WP_119743105.1">
    <property type="nucleotide sequence ID" value="NZ_QYUN01000003.1"/>
</dbReference>
<evidence type="ECO:0000256" key="1">
    <source>
        <dbReference type="SAM" id="MobiDB-lite"/>
    </source>
</evidence>
<comment type="caution">
    <text evidence="3">The sequence shown here is derived from an EMBL/GenBank/DDBJ whole genome shotgun (WGS) entry which is preliminary data.</text>
</comment>
<dbReference type="InterPro" id="IPR052894">
    <property type="entry name" value="AsmA-related"/>
</dbReference>
<reference evidence="3 4" key="1">
    <citation type="submission" date="2018-09" db="EMBL/GenBank/DDBJ databases">
        <authorList>
            <person name="Zhu H."/>
        </authorList>
    </citation>
    <scope>NUCLEOTIDE SEQUENCE [LARGE SCALE GENOMIC DNA]</scope>
    <source>
        <strain evidence="3 4">K2R10-39</strain>
    </source>
</reference>
<sequence length="671" mass="72661">MRRSVKITLGSLLVVLMLIACGLVVLAAFDWNRIKPYINERASEAAGRPFAINGDLSLSWERPVRPLTGERRLLPWPHLRAHDVTLANPDWATTGPMMARVQQVDFTIELLPLLRKIINVNSLLLTEPQLVLEQDKERRNNWTLPKREDESEWQIALHDLALTRGTVRLLDAVKRADITARIDTLAEGEHPGGIRWQLDGKFNGERLTGSGVAGALLSLQRHDVRYPVEAELKIGNTEITIDGTFTDPARFSELDVDARVLGASMAQLFPLIGVLLPETPKFSTAGRLVGRIGGGNTHLRYEKFTGKVGSSDLRGTLEYVQQKPRSLLRGEVVSNYLNLNDLRVLLGTDSPEEQKKRGATFKQPPGKVLPVEPFRTDRWTGIDVQVQFTGAKIVRATELPIDNLVARIQLDNGVLAMRPLNFGVAGGRLTSDLEINGRGKPVKAQMNIAARGLHLKRLFPKVEAMQASLGQINGNARLTATGDSFAALLASSNGEVKALISQGSISKLILEAMGLNVGSVVIATLFGDRQVSINCMAADFSVSDGLMQTRTFIVDTEDAKIGVDGQIDLAKEALNLKIEPQSKGVRLLSLRSPLYVTGTFKQPEVGVDKGAVALRAGAAAVLGAVAAPLASLLALINPGPEEDSPCAQLLAQAQEKPVAPPPGKTAPGAQR</sequence>
<dbReference type="GO" id="GO:0090313">
    <property type="term" value="P:regulation of protein targeting to membrane"/>
    <property type="evidence" value="ECO:0007669"/>
    <property type="project" value="TreeGrafter"/>
</dbReference>
<gene>
    <name evidence="3" type="ORF">D3870_21680</name>
</gene>
<protein>
    <submittedName>
        <fullName evidence="3">AsmA family protein</fullName>
    </submittedName>
</protein>
<dbReference type="OrthoDB" id="5749006at2"/>
<dbReference type="PROSITE" id="PS51257">
    <property type="entry name" value="PROKAR_LIPOPROTEIN"/>
    <property type="match status" value="1"/>
</dbReference>
<keyword evidence="4" id="KW-1185">Reference proteome</keyword>
<proteinExistence type="predicted"/>
<dbReference type="GO" id="GO:0005886">
    <property type="term" value="C:plasma membrane"/>
    <property type="evidence" value="ECO:0007669"/>
    <property type="project" value="TreeGrafter"/>
</dbReference>
<dbReference type="Proteomes" id="UP000285190">
    <property type="component" value="Unassembled WGS sequence"/>
</dbReference>
<organism evidence="3 4">
    <name type="scientific">Noviherbaspirillum cavernae</name>
    <dbReference type="NCBI Taxonomy" id="2320862"/>
    <lineage>
        <taxon>Bacteria</taxon>
        <taxon>Pseudomonadati</taxon>
        <taxon>Pseudomonadota</taxon>
        <taxon>Betaproteobacteria</taxon>
        <taxon>Burkholderiales</taxon>
        <taxon>Oxalobacteraceae</taxon>
        <taxon>Noviherbaspirillum</taxon>
    </lineage>
</organism>
<name>A0A418WWE0_9BURK</name>
<dbReference type="PANTHER" id="PTHR30441">
    <property type="entry name" value="DUF748 DOMAIN-CONTAINING PROTEIN"/>
    <property type="match status" value="1"/>
</dbReference>
<feature type="region of interest" description="Disordered" evidence="1">
    <location>
        <begin position="650"/>
        <end position="671"/>
    </location>
</feature>
<dbReference type="Pfam" id="PF05170">
    <property type="entry name" value="AsmA"/>
    <property type="match status" value="1"/>
</dbReference>
<dbReference type="AlphaFoldDB" id="A0A418WWE0"/>
<dbReference type="PANTHER" id="PTHR30441:SF9">
    <property type="entry name" value="ASMA FAMILY PROTEIN YHJG"/>
    <property type="match status" value="1"/>
</dbReference>